<proteinExistence type="predicted"/>
<reference evidence="1" key="1">
    <citation type="submission" date="2018-05" db="EMBL/GenBank/DDBJ databases">
        <authorList>
            <person name="Lanie J.A."/>
            <person name="Ng W.-L."/>
            <person name="Kazmierczak K.M."/>
            <person name="Andrzejewski T.M."/>
            <person name="Davidsen T.M."/>
            <person name="Wayne K.J."/>
            <person name="Tettelin H."/>
            <person name="Glass J.I."/>
            <person name="Rusch D."/>
            <person name="Podicherti R."/>
            <person name="Tsui H.-C.T."/>
            <person name="Winkler M.E."/>
        </authorList>
    </citation>
    <scope>NUCLEOTIDE SEQUENCE</scope>
</reference>
<organism evidence="1">
    <name type="scientific">marine metagenome</name>
    <dbReference type="NCBI Taxonomy" id="408172"/>
    <lineage>
        <taxon>unclassified sequences</taxon>
        <taxon>metagenomes</taxon>
        <taxon>ecological metagenomes</taxon>
    </lineage>
</organism>
<gene>
    <name evidence="1" type="ORF">METZ01_LOCUS381548</name>
</gene>
<name>A0A382U316_9ZZZZ</name>
<evidence type="ECO:0000313" key="1">
    <source>
        <dbReference type="EMBL" id="SVD28694.1"/>
    </source>
</evidence>
<sequence length="75" mass="7904">MTTPGKRGNEFPAVEHGQFSLPTISKFLKVSFFKTAWGEVAEWSNVPDSKSGVPQGTAGSNPALSAITAFAAFNS</sequence>
<dbReference type="AlphaFoldDB" id="A0A382U316"/>
<protein>
    <submittedName>
        <fullName evidence="1">Uncharacterized protein</fullName>
    </submittedName>
</protein>
<dbReference type="EMBL" id="UINC01141134">
    <property type="protein sequence ID" value="SVD28694.1"/>
    <property type="molecule type" value="Genomic_DNA"/>
</dbReference>
<accession>A0A382U316</accession>